<organism evidence="2 3">
    <name type="scientific">Rhipicephalus sanguineus</name>
    <name type="common">Brown dog tick</name>
    <name type="synonym">Ixodes sanguineus</name>
    <dbReference type="NCBI Taxonomy" id="34632"/>
    <lineage>
        <taxon>Eukaryota</taxon>
        <taxon>Metazoa</taxon>
        <taxon>Ecdysozoa</taxon>
        <taxon>Arthropoda</taxon>
        <taxon>Chelicerata</taxon>
        <taxon>Arachnida</taxon>
        <taxon>Acari</taxon>
        <taxon>Parasitiformes</taxon>
        <taxon>Ixodida</taxon>
        <taxon>Ixodoidea</taxon>
        <taxon>Ixodidae</taxon>
        <taxon>Rhipicephalinae</taxon>
        <taxon>Rhipicephalus</taxon>
        <taxon>Rhipicephalus</taxon>
    </lineage>
</organism>
<dbReference type="InterPro" id="IPR048365">
    <property type="entry name" value="TNP-like_RNaseH_N"/>
</dbReference>
<comment type="caution">
    <text evidence="2">The sequence shown here is derived from an EMBL/GenBank/DDBJ whole genome shotgun (WGS) entry which is preliminary data.</text>
</comment>
<reference evidence="2" key="1">
    <citation type="journal article" date="2020" name="Cell">
        <title>Large-Scale Comparative Analyses of Tick Genomes Elucidate Their Genetic Diversity and Vector Capacities.</title>
        <authorList>
            <consortium name="Tick Genome and Microbiome Consortium (TIGMIC)"/>
            <person name="Jia N."/>
            <person name="Wang J."/>
            <person name="Shi W."/>
            <person name="Du L."/>
            <person name="Sun Y."/>
            <person name="Zhan W."/>
            <person name="Jiang J.F."/>
            <person name="Wang Q."/>
            <person name="Zhang B."/>
            <person name="Ji P."/>
            <person name="Bell-Sakyi L."/>
            <person name="Cui X.M."/>
            <person name="Yuan T.T."/>
            <person name="Jiang B.G."/>
            <person name="Yang W.F."/>
            <person name="Lam T.T."/>
            <person name="Chang Q.C."/>
            <person name="Ding S.J."/>
            <person name="Wang X.J."/>
            <person name="Zhu J.G."/>
            <person name="Ruan X.D."/>
            <person name="Zhao L."/>
            <person name="Wei J.T."/>
            <person name="Ye R.Z."/>
            <person name="Que T.C."/>
            <person name="Du C.H."/>
            <person name="Zhou Y.H."/>
            <person name="Cheng J.X."/>
            <person name="Dai P.F."/>
            <person name="Guo W.B."/>
            <person name="Han X.H."/>
            <person name="Huang E.J."/>
            <person name="Li L.F."/>
            <person name="Wei W."/>
            <person name="Gao Y.C."/>
            <person name="Liu J.Z."/>
            <person name="Shao H.Z."/>
            <person name="Wang X."/>
            <person name="Wang C.C."/>
            <person name="Yang T.C."/>
            <person name="Huo Q.B."/>
            <person name="Li W."/>
            <person name="Chen H.Y."/>
            <person name="Chen S.E."/>
            <person name="Zhou L.G."/>
            <person name="Ni X.B."/>
            <person name="Tian J.H."/>
            <person name="Sheng Y."/>
            <person name="Liu T."/>
            <person name="Pan Y.S."/>
            <person name="Xia L.Y."/>
            <person name="Li J."/>
            <person name="Zhao F."/>
            <person name="Cao W.C."/>
        </authorList>
    </citation>
    <scope>NUCLEOTIDE SEQUENCE</scope>
    <source>
        <strain evidence="2">Rsan-2018</strain>
    </source>
</reference>
<dbReference type="Pfam" id="PF21787">
    <property type="entry name" value="TNP-like_RNaseH_N"/>
    <property type="match status" value="1"/>
</dbReference>
<protein>
    <recommendedName>
        <fullName evidence="1">Transposable element P transposase-like RNase H domain-containing protein</fullName>
    </recommendedName>
</protein>
<dbReference type="Proteomes" id="UP000821837">
    <property type="component" value="Unassembled WGS sequence"/>
</dbReference>
<feature type="domain" description="Transposable element P transposase-like RNase H" evidence="1">
    <location>
        <begin position="5"/>
        <end position="61"/>
    </location>
</feature>
<sequence length="62" mass="7054">MVGMQCGFDAEFFEALKAKLDSKTEFERHGMLLFDEILVRERKSVNSKTLTYTGLVDYGDGD</sequence>
<gene>
    <name evidence="2" type="ORF">HPB52_007602</name>
</gene>
<reference evidence="2" key="2">
    <citation type="submission" date="2021-09" db="EMBL/GenBank/DDBJ databases">
        <authorList>
            <person name="Jia N."/>
            <person name="Wang J."/>
            <person name="Shi W."/>
            <person name="Du L."/>
            <person name="Sun Y."/>
            <person name="Zhan W."/>
            <person name="Jiang J."/>
            <person name="Wang Q."/>
            <person name="Zhang B."/>
            <person name="Ji P."/>
            <person name="Sakyi L.B."/>
            <person name="Cui X."/>
            <person name="Yuan T."/>
            <person name="Jiang B."/>
            <person name="Yang W."/>
            <person name="Lam T.T.-Y."/>
            <person name="Chang Q."/>
            <person name="Ding S."/>
            <person name="Wang X."/>
            <person name="Zhu J."/>
            <person name="Ruan X."/>
            <person name="Zhao L."/>
            <person name="Wei J."/>
            <person name="Que T."/>
            <person name="Du C."/>
            <person name="Cheng J."/>
            <person name="Dai P."/>
            <person name="Han X."/>
            <person name="Huang E."/>
            <person name="Gao Y."/>
            <person name="Liu J."/>
            <person name="Shao H."/>
            <person name="Ye R."/>
            <person name="Li L."/>
            <person name="Wei W."/>
            <person name="Wang X."/>
            <person name="Wang C."/>
            <person name="Huo Q."/>
            <person name="Li W."/>
            <person name="Guo W."/>
            <person name="Chen H."/>
            <person name="Chen S."/>
            <person name="Zhou L."/>
            <person name="Zhou L."/>
            <person name="Ni X."/>
            <person name="Tian J."/>
            <person name="Zhou Y."/>
            <person name="Sheng Y."/>
            <person name="Liu T."/>
            <person name="Pan Y."/>
            <person name="Xia L."/>
            <person name="Li J."/>
            <person name="Zhao F."/>
            <person name="Cao W."/>
        </authorList>
    </citation>
    <scope>NUCLEOTIDE SEQUENCE</scope>
    <source>
        <strain evidence="2">Rsan-2018</strain>
        <tissue evidence="2">Larvae</tissue>
    </source>
</reference>
<dbReference type="EMBL" id="JABSTV010001253">
    <property type="protein sequence ID" value="KAH7943375.1"/>
    <property type="molecule type" value="Genomic_DNA"/>
</dbReference>
<dbReference type="AlphaFoldDB" id="A0A9D4SQF8"/>
<evidence type="ECO:0000313" key="3">
    <source>
        <dbReference type="Proteomes" id="UP000821837"/>
    </source>
</evidence>
<evidence type="ECO:0000313" key="2">
    <source>
        <dbReference type="EMBL" id="KAH7943375.1"/>
    </source>
</evidence>
<keyword evidence="3" id="KW-1185">Reference proteome</keyword>
<proteinExistence type="predicted"/>
<name>A0A9D4SQF8_RHISA</name>
<evidence type="ECO:0000259" key="1">
    <source>
        <dbReference type="Pfam" id="PF21787"/>
    </source>
</evidence>
<accession>A0A9D4SQF8</accession>